<dbReference type="InterPro" id="IPR006665">
    <property type="entry name" value="OmpA-like"/>
</dbReference>
<evidence type="ECO:0000256" key="1">
    <source>
        <dbReference type="ARBA" id="ARBA00004442"/>
    </source>
</evidence>
<keyword evidence="5" id="KW-0732">Signal</keyword>
<keyword evidence="3" id="KW-0998">Cell outer membrane</keyword>
<keyword evidence="8" id="KW-1185">Reference proteome</keyword>
<feature type="domain" description="OmpA-like" evidence="6">
    <location>
        <begin position="69"/>
        <end position="188"/>
    </location>
</feature>
<evidence type="ECO:0000256" key="2">
    <source>
        <dbReference type="ARBA" id="ARBA00023136"/>
    </source>
</evidence>
<dbReference type="Pfam" id="PF00691">
    <property type="entry name" value="OmpA"/>
    <property type="match status" value="1"/>
</dbReference>
<dbReference type="InterPro" id="IPR036737">
    <property type="entry name" value="OmpA-like_sf"/>
</dbReference>
<dbReference type="SUPFAM" id="SSF103088">
    <property type="entry name" value="OmpA-like"/>
    <property type="match status" value="1"/>
</dbReference>
<name>A0A380MM43_9GAMM</name>
<dbReference type="InterPro" id="IPR050330">
    <property type="entry name" value="Bact_OuterMem_StrucFunc"/>
</dbReference>
<organism evidence="7 8">
    <name type="scientific">Suttonella indologenes</name>
    <dbReference type="NCBI Taxonomy" id="13276"/>
    <lineage>
        <taxon>Bacteria</taxon>
        <taxon>Pseudomonadati</taxon>
        <taxon>Pseudomonadota</taxon>
        <taxon>Gammaproteobacteria</taxon>
        <taxon>Cardiobacteriales</taxon>
        <taxon>Cardiobacteriaceae</taxon>
        <taxon>Suttonella</taxon>
    </lineage>
</organism>
<dbReference type="Proteomes" id="UP000254575">
    <property type="component" value="Unassembled WGS sequence"/>
</dbReference>
<evidence type="ECO:0000256" key="4">
    <source>
        <dbReference type="PROSITE-ProRule" id="PRU00473"/>
    </source>
</evidence>
<evidence type="ECO:0000259" key="6">
    <source>
        <dbReference type="PROSITE" id="PS51123"/>
    </source>
</evidence>
<evidence type="ECO:0000313" key="7">
    <source>
        <dbReference type="EMBL" id="SUO91498.1"/>
    </source>
</evidence>
<dbReference type="CDD" id="cd07185">
    <property type="entry name" value="OmpA_C-like"/>
    <property type="match status" value="1"/>
</dbReference>
<evidence type="ECO:0000313" key="8">
    <source>
        <dbReference type="Proteomes" id="UP000254575"/>
    </source>
</evidence>
<dbReference type="PRINTS" id="PR01021">
    <property type="entry name" value="OMPADOMAIN"/>
</dbReference>
<dbReference type="GO" id="GO:0009279">
    <property type="term" value="C:cell outer membrane"/>
    <property type="evidence" value="ECO:0007669"/>
    <property type="project" value="UniProtKB-SubCell"/>
</dbReference>
<sequence length="202" mass="21502">MKLKQLLAVAVLAGASYASAQQLENLTSNADTQILVKNNFGECVTVMANRNLTGCGDAPAQPQPVQQVAERQVVTLSADTYFDFDKSVLKPEGKAAIRQLAQELNSRGANVQKITVVGNTDSKGSDAYNQKLSERRAAAVGNFLIENGVPGTIIEAYGNGERNPVASNDTAQGRAQNRRVDITVDGVVERSVQQPSTGIVTQ</sequence>
<dbReference type="EMBL" id="UHIA01000003">
    <property type="protein sequence ID" value="SUO91498.1"/>
    <property type="molecule type" value="Genomic_DNA"/>
</dbReference>
<dbReference type="Gene3D" id="3.30.1330.60">
    <property type="entry name" value="OmpA-like domain"/>
    <property type="match status" value="1"/>
</dbReference>
<keyword evidence="2 4" id="KW-0472">Membrane</keyword>
<dbReference type="AlphaFoldDB" id="A0A380MM43"/>
<dbReference type="InterPro" id="IPR006664">
    <property type="entry name" value="OMP_bac"/>
</dbReference>
<reference evidence="7 8" key="1">
    <citation type="submission" date="2018-06" db="EMBL/GenBank/DDBJ databases">
        <authorList>
            <consortium name="Pathogen Informatics"/>
            <person name="Doyle S."/>
        </authorList>
    </citation>
    <scope>NUCLEOTIDE SEQUENCE [LARGE SCALE GENOMIC DNA]</scope>
    <source>
        <strain evidence="7 8">NCTC10717</strain>
    </source>
</reference>
<feature type="chain" id="PRO_5017045332" evidence="5">
    <location>
        <begin position="21"/>
        <end position="202"/>
    </location>
</feature>
<evidence type="ECO:0000256" key="5">
    <source>
        <dbReference type="SAM" id="SignalP"/>
    </source>
</evidence>
<dbReference type="PANTHER" id="PTHR30329:SF21">
    <property type="entry name" value="LIPOPROTEIN YIAD-RELATED"/>
    <property type="match status" value="1"/>
</dbReference>
<dbReference type="PROSITE" id="PS51123">
    <property type="entry name" value="OMPA_2"/>
    <property type="match status" value="1"/>
</dbReference>
<dbReference type="OrthoDB" id="9805832at2"/>
<proteinExistence type="predicted"/>
<protein>
    <submittedName>
        <fullName evidence="7">Outer membrane protein II</fullName>
    </submittedName>
</protein>
<dbReference type="PROSITE" id="PS01068">
    <property type="entry name" value="OMPA_1"/>
    <property type="match status" value="1"/>
</dbReference>
<dbReference type="RefSeq" id="WP_115217506.1">
    <property type="nucleotide sequence ID" value="NZ_UHIA01000003.1"/>
</dbReference>
<dbReference type="PANTHER" id="PTHR30329">
    <property type="entry name" value="STATOR ELEMENT OF FLAGELLAR MOTOR COMPLEX"/>
    <property type="match status" value="1"/>
</dbReference>
<accession>A0A380MM43</accession>
<feature type="signal peptide" evidence="5">
    <location>
        <begin position="1"/>
        <end position="20"/>
    </location>
</feature>
<gene>
    <name evidence="7" type="primary">ompA_1</name>
    <name evidence="7" type="ORF">NCTC10717_00185</name>
</gene>
<dbReference type="InterPro" id="IPR006690">
    <property type="entry name" value="OMPA-like_CS"/>
</dbReference>
<comment type="subcellular location">
    <subcellularLocation>
        <location evidence="1">Cell outer membrane</location>
    </subcellularLocation>
</comment>
<evidence type="ECO:0000256" key="3">
    <source>
        <dbReference type="ARBA" id="ARBA00023237"/>
    </source>
</evidence>